<keyword evidence="6" id="KW-1185">Reference proteome</keyword>
<dbReference type="InterPro" id="IPR050518">
    <property type="entry name" value="Rpo3/RPB3_RNA_Pol_subunit"/>
</dbReference>
<accession>A0A8J4SML0</accession>
<evidence type="ECO:0000313" key="5">
    <source>
        <dbReference type="EMBL" id="KAF5398702.1"/>
    </source>
</evidence>
<feature type="domain" description="DNA-directed RNA polymerase RpoA/D/Rpb3-type" evidence="4">
    <location>
        <begin position="47"/>
        <end position="341"/>
    </location>
</feature>
<dbReference type="SUPFAM" id="SSF56553">
    <property type="entry name" value="Insert subdomain of RNA polymerase alpha subunit"/>
    <property type="match status" value="1"/>
</dbReference>
<dbReference type="GO" id="GO:0003899">
    <property type="term" value="F:DNA-directed RNA polymerase activity"/>
    <property type="evidence" value="ECO:0007669"/>
    <property type="project" value="InterPro"/>
</dbReference>
<reference evidence="5" key="1">
    <citation type="submission" date="2019-05" db="EMBL/GenBank/DDBJ databases">
        <title>Annotation for the trematode Paragonimus heterotremus.</title>
        <authorList>
            <person name="Choi Y.-J."/>
        </authorList>
    </citation>
    <scope>NUCLEOTIDE SEQUENCE</scope>
    <source>
        <strain evidence="5">LC</strain>
    </source>
</reference>
<name>A0A8J4SML0_9TREM</name>
<evidence type="ECO:0000256" key="1">
    <source>
        <dbReference type="ARBA" id="ARBA00004328"/>
    </source>
</evidence>
<dbReference type="InterPro" id="IPR036603">
    <property type="entry name" value="RBP11-like"/>
</dbReference>
<dbReference type="Proteomes" id="UP000748531">
    <property type="component" value="Unassembled WGS sequence"/>
</dbReference>
<evidence type="ECO:0000259" key="4">
    <source>
        <dbReference type="SMART" id="SM00662"/>
    </source>
</evidence>
<dbReference type="PANTHER" id="PTHR11800:SF13">
    <property type="entry name" value="DNA-DIRECTED RNA POLYMERASES I AND III SUBUNIT RPAC1"/>
    <property type="match status" value="1"/>
</dbReference>
<comment type="subcellular location">
    <subcellularLocation>
        <location evidence="1">Virion</location>
    </subcellularLocation>
</comment>
<dbReference type="CDD" id="cd07029">
    <property type="entry name" value="RNAP_I_III_AC19"/>
    <property type="match status" value="1"/>
</dbReference>
<dbReference type="Gene3D" id="2.170.120.12">
    <property type="entry name" value="DNA-directed RNA polymerase, insert domain"/>
    <property type="match status" value="1"/>
</dbReference>
<comment type="caution">
    <text evidence="5">The sequence shown here is derived from an EMBL/GenBank/DDBJ whole genome shotgun (WGS) entry which is preliminary data.</text>
</comment>
<protein>
    <submittedName>
        <fullName evidence="5">DNA directed RNA polymerases I and III subunit</fullName>
    </submittedName>
</protein>
<dbReference type="GO" id="GO:0005666">
    <property type="term" value="C:RNA polymerase III complex"/>
    <property type="evidence" value="ECO:0007669"/>
    <property type="project" value="TreeGrafter"/>
</dbReference>
<dbReference type="InterPro" id="IPR009025">
    <property type="entry name" value="RBP11-like_dimer"/>
</dbReference>
<dbReference type="Gene3D" id="3.30.1360.10">
    <property type="entry name" value="RNA polymerase, RBP11-like subunit"/>
    <property type="match status" value="2"/>
</dbReference>
<evidence type="ECO:0000256" key="3">
    <source>
        <dbReference type="ARBA" id="ARBA00023163"/>
    </source>
</evidence>
<dbReference type="GO" id="GO:0005736">
    <property type="term" value="C:RNA polymerase I complex"/>
    <property type="evidence" value="ECO:0007669"/>
    <property type="project" value="TreeGrafter"/>
</dbReference>
<dbReference type="GO" id="GO:0046983">
    <property type="term" value="F:protein dimerization activity"/>
    <property type="evidence" value="ECO:0007669"/>
    <property type="project" value="InterPro"/>
</dbReference>
<evidence type="ECO:0000313" key="6">
    <source>
        <dbReference type="Proteomes" id="UP000748531"/>
    </source>
</evidence>
<sequence>MVDIFNQSPVYELQEHGIITHPGIEESWSMEKFRENLRVFISNLSETLEFDLINIDCSFANAIRRILIAEVPSVSIERVYLRQNTSIMPDEVFCHRLGLIPLTVDPKVLGFPSKPLPASDELSDFNPAEHLIFDLKVCFNKTSAKPTAGRSGKDTPSEVNIPSVRSLSVYSSELQWVPLPGQENLKEGDAPTVVSQTILVNKLAVGDELEARCVAVKGIGRDHAKFSPVSAAYYKFMPIIKLLRPIEGDEARLLQSSFAPGVIGIDPQTEQAYVSNPRLDNGSREHLRHPEFRKDSIFVGTCPTHCVFTVESISPTHRPPARLVRSAIEVMINKCKHYLAIIKKPGFGDMSAENLDAKEELSGKAQTSQSNTGSVRGQLNGREVGLEVAHTSPDKQRITYTFHGEDHTLGLALRFCILHSTHATFCGYCVPHPLEDKIHLDVQVRSGSANEVLREGLQCLHDCFVHLKSAFKEALVEYNNRTTEMK</sequence>
<dbReference type="Pfam" id="PF01193">
    <property type="entry name" value="RNA_pol_L"/>
    <property type="match status" value="1"/>
</dbReference>
<dbReference type="SUPFAM" id="SSF55257">
    <property type="entry name" value="RBP11-like subunits of RNA polymerase"/>
    <property type="match status" value="2"/>
</dbReference>
<dbReference type="PANTHER" id="PTHR11800">
    <property type="entry name" value="DNA-DIRECTED RNA POLYMERASE"/>
    <property type="match status" value="1"/>
</dbReference>
<dbReference type="InterPro" id="IPR033898">
    <property type="entry name" value="RNAP_AC19"/>
</dbReference>
<keyword evidence="3" id="KW-0804">Transcription</keyword>
<evidence type="ECO:0000256" key="2">
    <source>
        <dbReference type="ARBA" id="ARBA00022478"/>
    </source>
</evidence>
<dbReference type="Pfam" id="PF13656">
    <property type="entry name" value="RNA_pol_L_2"/>
    <property type="match status" value="1"/>
</dbReference>
<proteinExistence type="predicted"/>
<dbReference type="EMBL" id="LUCH01004729">
    <property type="protein sequence ID" value="KAF5398702.1"/>
    <property type="molecule type" value="Genomic_DNA"/>
</dbReference>
<gene>
    <name evidence="5" type="ORF">PHET_07739</name>
</gene>
<organism evidence="5 6">
    <name type="scientific">Paragonimus heterotremus</name>
    <dbReference type="NCBI Taxonomy" id="100268"/>
    <lineage>
        <taxon>Eukaryota</taxon>
        <taxon>Metazoa</taxon>
        <taxon>Spiralia</taxon>
        <taxon>Lophotrochozoa</taxon>
        <taxon>Platyhelminthes</taxon>
        <taxon>Trematoda</taxon>
        <taxon>Digenea</taxon>
        <taxon>Plagiorchiida</taxon>
        <taxon>Troglotremata</taxon>
        <taxon>Troglotrematidae</taxon>
        <taxon>Paragonimus</taxon>
    </lineage>
</organism>
<dbReference type="InterPro" id="IPR036643">
    <property type="entry name" value="RNApol_insert_sf"/>
</dbReference>
<dbReference type="AlphaFoldDB" id="A0A8J4SML0"/>
<dbReference type="InterPro" id="IPR011263">
    <property type="entry name" value="DNA-dir_RNA_pol_RpoA/D/Rpb3"/>
</dbReference>
<dbReference type="SMART" id="SM00662">
    <property type="entry name" value="RPOLD"/>
    <property type="match status" value="1"/>
</dbReference>
<dbReference type="InterPro" id="IPR033901">
    <property type="entry name" value="RNAPI/III_AC40"/>
</dbReference>
<dbReference type="CDD" id="cd07032">
    <property type="entry name" value="RNAP_I_II_AC40"/>
    <property type="match status" value="1"/>
</dbReference>
<dbReference type="GO" id="GO:0006351">
    <property type="term" value="P:DNA-templated transcription"/>
    <property type="evidence" value="ECO:0007669"/>
    <property type="project" value="InterPro"/>
</dbReference>
<keyword evidence="2" id="KW-0240">DNA-directed RNA polymerase</keyword>
<dbReference type="OrthoDB" id="270173at2759"/>